<evidence type="ECO:0008006" key="3">
    <source>
        <dbReference type="Google" id="ProtNLM"/>
    </source>
</evidence>
<dbReference type="PANTHER" id="PTHR34853:SF1">
    <property type="entry name" value="LIPASE 5"/>
    <property type="match status" value="1"/>
</dbReference>
<evidence type="ECO:0000313" key="2">
    <source>
        <dbReference type="Proteomes" id="UP000011058"/>
    </source>
</evidence>
<accession>I0KGV3</accession>
<dbReference type="Gene3D" id="3.40.50.1820">
    <property type="entry name" value="alpha/beta hydrolase"/>
    <property type="match status" value="1"/>
</dbReference>
<reference evidence="1 2" key="1">
    <citation type="journal article" date="2012" name="J. Bacteriol.">
        <title>Genome Sequence of Fibrella aestuarina BUZ 2T, a Filamentous Marine Bacterium.</title>
        <authorList>
            <person name="Filippini M."/>
            <person name="Qi W."/>
            <person name="Blom J."/>
            <person name="Goesmann A."/>
            <person name="Smits T.H."/>
            <person name="Bagheri H.C."/>
        </authorList>
    </citation>
    <scope>NUCLEOTIDE SEQUENCE [LARGE SCALE GENOMIC DNA]</scope>
    <source>
        <strain evidence="2">BUZ 2T</strain>
    </source>
</reference>
<gene>
    <name evidence="1" type="ORF">FAES_5357</name>
</gene>
<proteinExistence type="predicted"/>
<dbReference type="InterPro" id="IPR005152">
    <property type="entry name" value="Lipase_secreted"/>
</dbReference>
<keyword evidence="2" id="KW-1185">Reference proteome</keyword>
<dbReference type="PATRIC" id="fig|1166018.3.peg.2333"/>
<sequence length="410" mass="44804">MITFMKTSRLLALWSLVTVLVLSFTSCKHGGDGPGQPTTTTLASSTQIATLTRNQLADRVAALGINLGSNSTILSLILQRDVKAYRITYKTKNTDGTEVLASGALIVPTAIGNESFPMISLQHGTIFDDAQAPSYFTTSADVNAGTLFASNRYIVACPDYIGYGESKNVPHPYLHRQTEAQASLDMLRAARDFVTQNNISWDKQVFLAGYSQGGHSTMSMLKMMEEQFPDEFRITAASCGAGPYNVEGFMQDLATKTTHGNASYNNLYVWVLQTYNRVYGLNRPMSAYFKEPYATDVQANGNRSSINTSINNAFSDAFKASIVSGSDADLLKAVRDNNVYDWKPKTPLLLVHGTADQQVFYRNSTDALAAMKARGVTDISLTPAEGKDHGTAIQDFILGTYGFFTQRRGN</sequence>
<dbReference type="Proteomes" id="UP000011058">
    <property type="component" value="Chromosome"/>
</dbReference>
<dbReference type="eggNOG" id="COG1506">
    <property type="taxonomic scope" value="Bacteria"/>
</dbReference>
<name>I0KGV3_9BACT</name>
<dbReference type="Gene3D" id="1.10.260.160">
    <property type="match status" value="1"/>
</dbReference>
<dbReference type="Pfam" id="PF03583">
    <property type="entry name" value="LIP"/>
    <property type="match status" value="1"/>
</dbReference>
<dbReference type="InterPro" id="IPR029058">
    <property type="entry name" value="AB_hydrolase_fold"/>
</dbReference>
<dbReference type="PROSITE" id="PS51257">
    <property type="entry name" value="PROKAR_LIPOPROTEIN"/>
    <property type="match status" value="1"/>
</dbReference>
<dbReference type="GO" id="GO:0004806">
    <property type="term" value="F:triacylglycerol lipase activity"/>
    <property type="evidence" value="ECO:0007669"/>
    <property type="project" value="InterPro"/>
</dbReference>
<dbReference type="HOGENOM" id="CLU_039051_1_0_10"/>
<dbReference type="AlphaFoldDB" id="I0KGV3"/>
<dbReference type="KEGG" id="fae:FAES_5357"/>
<dbReference type="GO" id="GO:0016042">
    <property type="term" value="P:lipid catabolic process"/>
    <property type="evidence" value="ECO:0007669"/>
    <property type="project" value="InterPro"/>
</dbReference>
<dbReference type="PANTHER" id="PTHR34853">
    <property type="match status" value="1"/>
</dbReference>
<organism evidence="1 2">
    <name type="scientific">Fibrella aestuarina BUZ 2</name>
    <dbReference type="NCBI Taxonomy" id="1166018"/>
    <lineage>
        <taxon>Bacteria</taxon>
        <taxon>Pseudomonadati</taxon>
        <taxon>Bacteroidota</taxon>
        <taxon>Cytophagia</taxon>
        <taxon>Cytophagales</taxon>
        <taxon>Spirosomataceae</taxon>
        <taxon>Fibrella</taxon>
    </lineage>
</organism>
<dbReference type="EMBL" id="HE796683">
    <property type="protein sequence ID" value="CCH03356.1"/>
    <property type="molecule type" value="Genomic_DNA"/>
</dbReference>
<protein>
    <recommendedName>
        <fullName evidence="3">Peptidase S9 prolyl oligopeptidase catalytic domain-containing protein</fullName>
    </recommendedName>
</protein>
<evidence type="ECO:0000313" key="1">
    <source>
        <dbReference type="EMBL" id="CCH03356.1"/>
    </source>
</evidence>
<dbReference type="STRING" id="1166018.FAES_5357"/>
<dbReference type="SUPFAM" id="SSF53474">
    <property type="entry name" value="alpha/beta-Hydrolases"/>
    <property type="match status" value="1"/>
</dbReference>